<evidence type="ECO:0000256" key="1">
    <source>
        <dbReference type="ARBA" id="ARBA00022842"/>
    </source>
</evidence>
<dbReference type="KEGG" id="soh:D1869_05805"/>
<dbReference type="CDD" id="cd09873">
    <property type="entry name" value="PIN_Pae0151-like"/>
    <property type="match status" value="1"/>
</dbReference>
<dbReference type="EMBL" id="JACHFY010000039">
    <property type="protein sequence ID" value="MBB5255046.1"/>
    <property type="molecule type" value="Genomic_DNA"/>
</dbReference>
<dbReference type="OrthoDB" id="269293at2157"/>
<keyword evidence="1" id="KW-0460">Magnesium</keyword>
<dbReference type="SUPFAM" id="SSF88723">
    <property type="entry name" value="PIN domain-like"/>
    <property type="match status" value="1"/>
</dbReference>
<evidence type="ECO:0000259" key="2">
    <source>
        <dbReference type="Pfam" id="PF01850"/>
    </source>
</evidence>
<dbReference type="Gene3D" id="3.40.50.1010">
    <property type="entry name" value="5'-nuclease"/>
    <property type="match status" value="1"/>
</dbReference>
<dbReference type="RefSeq" id="WP_156014310.1">
    <property type="nucleotide sequence ID" value="NZ_CP045484.1"/>
</dbReference>
<feature type="domain" description="PIN" evidence="2">
    <location>
        <begin position="3"/>
        <end position="120"/>
    </location>
</feature>
<dbReference type="InterPro" id="IPR051619">
    <property type="entry name" value="TypeII_TA_RNase_PINc/VapC"/>
</dbReference>
<name>A0A650CG70_SULOH</name>
<dbReference type="Pfam" id="PF01850">
    <property type="entry name" value="PIN"/>
    <property type="match status" value="1"/>
</dbReference>
<accession>A0A650CG70</accession>
<dbReference type="Proteomes" id="UP000427373">
    <property type="component" value="Chromosome"/>
</dbReference>
<dbReference type="Proteomes" id="UP000582213">
    <property type="component" value="Unassembled WGS sequence"/>
</dbReference>
<dbReference type="EMBL" id="CP045484">
    <property type="protein sequence ID" value="QGR16756.1"/>
    <property type="molecule type" value="Genomic_DNA"/>
</dbReference>
<organism evidence="4 5">
    <name type="scientific">Sulfurisphaera ohwakuensis</name>
    <dbReference type="NCBI Taxonomy" id="69656"/>
    <lineage>
        <taxon>Archaea</taxon>
        <taxon>Thermoproteota</taxon>
        <taxon>Thermoprotei</taxon>
        <taxon>Sulfolobales</taxon>
        <taxon>Sulfolobaceae</taxon>
        <taxon>Sulfurisphaera</taxon>
    </lineage>
</organism>
<proteinExistence type="predicted"/>
<evidence type="ECO:0000313" key="6">
    <source>
        <dbReference type="Proteomes" id="UP000582213"/>
    </source>
</evidence>
<dbReference type="GeneID" id="42800741"/>
<reference evidence="4 5" key="1">
    <citation type="submission" date="2019-10" db="EMBL/GenBank/DDBJ databases">
        <title>Genome Sequences from Six Type Strain Members of the Archaeal Family Sulfolobaceae: Acidianus ambivalens, Acidianus infernus, Metallosphaera prunae, Stygiolobus azoricus, Sulfolobus metallicus, and Sulfurisphaera ohwakuensis.</title>
        <authorList>
            <person name="Counts J.A."/>
            <person name="Kelly R.M."/>
        </authorList>
    </citation>
    <scope>NUCLEOTIDE SEQUENCE [LARGE SCALE GENOMIC DNA]</scope>
    <source>
        <strain evidence="4 5">TA-1</strain>
    </source>
</reference>
<sequence length="131" mass="14870">MKVIDSSTLVKFFSKEKGWEKVTEIISEGVATLDLAIKEIASALWKKVIREEMDESVAIRILSDLLKKEAIITVNQDEYLVEAFKIATEYKITVYDALFIALAKSMKTELITSDKKQYDASLKEGIKSQFI</sequence>
<keyword evidence="5" id="KW-1185">Reference proteome</keyword>
<dbReference type="PANTHER" id="PTHR35901:SF1">
    <property type="entry name" value="EXONUCLEASE VAPC9"/>
    <property type="match status" value="1"/>
</dbReference>
<protein>
    <submittedName>
        <fullName evidence="4">PIN domain-containing protein</fullName>
    </submittedName>
    <submittedName>
        <fullName evidence="3">Putative nucleic acid-binding protein</fullName>
    </submittedName>
</protein>
<dbReference type="PANTHER" id="PTHR35901">
    <property type="entry name" value="RIBONUCLEASE VAPC3"/>
    <property type="match status" value="1"/>
</dbReference>
<dbReference type="InterPro" id="IPR002716">
    <property type="entry name" value="PIN_dom"/>
</dbReference>
<dbReference type="AlphaFoldDB" id="A0A650CG70"/>
<evidence type="ECO:0000313" key="3">
    <source>
        <dbReference type="EMBL" id="MBB5255046.1"/>
    </source>
</evidence>
<dbReference type="InterPro" id="IPR044153">
    <property type="entry name" value="PIN_Pae0151-like"/>
</dbReference>
<evidence type="ECO:0000313" key="4">
    <source>
        <dbReference type="EMBL" id="QGR16756.1"/>
    </source>
</evidence>
<evidence type="ECO:0000313" key="5">
    <source>
        <dbReference type="Proteomes" id="UP000427373"/>
    </source>
</evidence>
<reference evidence="3 6" key="2">
    <citation type="submission" date="2020-08" db="EMBL/GenBank/DDBJ databases">
        <title>Genomic Encyclopedia of Type Strains, Phase IV (KMG-IV): sequencing the most valuable type-strain genomes for metagenomic binning, comparative biology and taxonomic classification.</title>
        <authorList>
            <person name="Goeker M."/>
        </authorList>
    </citation>
    <scope>NUCLEOTIDE SEQUENCE [LARGE SCALE GENOMIC DNA]</scope>
    <source>
        <strain evidence="3 6">DSM 12421</strain>
    </source>
</reference>
<dbReference type="InterPro" id="IPR029060">
    <property type="entry name" value="PIN-like_dom_sf"/>
</dbReference>
<gene>
    <name evidence="4" type="ORF">D1869_05805</name>
    <name evidence="3" type="ORF">HNQ62_002821</name>
</gene>